<dbReference type="RefSeq" id="XP_056699160.1">
    <property type="nucleotide sequence ID" value="XM_056843182.1"/>
</dbReference>
<dbReference type="GO" id="GO:0009055">
    <property type="term" value="F:electron transfer activity"/>
    <property type="evidence" value="ECO:0007669"/>
    <property type="project" value="InterPro"/>
</dbReference>
<evidence type="ECO:0000256" key="4">
    <source>
        <dbReference type="SAM" id="Phobius"/>
    </source>
</evidence>
<dbReference type="InterPro" id="IPR008972">
    <property type="entry name" value="Cupredoxin"/>
</dbReference>
<dbReference type="Gene3D" id="2.60.40.420">
    <property type="entry name" value="Cupredoxins - blue copper proteins"/>
    <property type="match status" value="1"/>
</dbReference>
<keyword evidence="4" id="KW-0472">Membrane</keyword>
<evidence type="ECO:0000256" key="2">
    <source>
        <dbReference type="ARBA" id="ARBA00023008"/>
    </source>
</evidence>
<keyword evidence="5" id="KW-0732">Signal</keyword>
<dbReference type="GO" id="GO:0046872">
    <property type="term" value="F:metal ion binding"/>
    <property type="evidence" value="ECO:0007669"/>
    <property type="project" value="UniProtKB-KW"/>
</dbReference>
<protein>
    <submittedName>
        <fullName evidence="8 9">Mavicyanin-like</fullName>
    </submittedName>
</protein>
<dbReference type="FunFam" id="2.60.40.420:FF:000003">
    <property type="entry name" value="Blue copper"/>
    <property type="match status" value="1"/>
</dbReference>
<dbReference type="Pfam" id="PF02298">
    <property type="entry name" value="Cu_bind_like"/>
    <property type="match status" value="1"/>
</dbReference>
<dbReference type="InterPro" id="IPR003245">
    <property type="entry name" value="Phytocyanin_dom"/>
</dbReference>
<dbReference type="OrthoDB" id="1903230at2759"/>
<feature type="signal peptide" evidence="5">
    <location>
        <begin position="1"/>
        <end position="28"/>
    </location>
</feature>
<dbReference type="AlphaFoldDB" id="A0A9R0JI88"/>
<dbReference type="KEGG" id="soe:110805687"/>
<sequence length="188" mass="20475">MTNPAATPKVVMLMLIMSAILKFRCASSAVNHVVGDSSGWDLSSNISLWSASTTFYVNDSLVFNYTPDHDVIEVVSSDFATCRITSPVSSYDDVNGQTVILLSQPGSRYFICGRPRHCSMGLKLSVQVLYQLDQSNNTSSNHNTAVEGDNHGPYSSHGYSDLSTVSFSRLLLHLGITIIGIMWALCLC</sequence>
<keyword evidence="1" id="KW-0479">Metal-binding</keyword>
<keyword evidence="3" id="KW-0325">Glycoprotein</keyword>
<dbReference type="GeneID" id="110805687"/>
<dbReference type="GO" id="GO:0005886">
    <property type="term" value="C:plasma membrane"/>
    <property type="evidence" value="ECO:0000318"/>
    <property type="project" value="GO_Central"/>
</dbReference>
<feature type="domain" description="Phytocyanin" evidence="6">
    <location>
        <begin position="30"/>
        <end position="130"/>
    </location>
</feature>
<reference evidence="7" key="1">
    <citation type="journal article" date="2021" name="Nat. Commun.">
        <title>Genomic analyses provide insights into spinach domestication and the genetic basis of agronomic traits.</title>
        <authorList>
            <person name="Cai X."/>
            <person name="Sun X."/>
            <person name="Xu C."/>
            <person name="Sun H."/>
            <person name="Wang X."/>
            <person name="Ge C."/>
            <person name="Zhang Z."/>
            <person name="Wang Q."/>
            <person name="Fei Z."/>
            <person name="Jiao C."/>
            <person name="Wang Q."/>
        </authorList>
    </citation>
    <scope>NUCLEOTIDE SEQUENCE [LARGE SCALE GENOMIC DNA]</scope>
    <source>
        <strain evidence="7">cv. Varoflay</strain>
    </source>
</reference>
<dbReference type="InterPro" id="IPR039391">
    <property type="entry name" value="Phytocyanin-like"/>
</dbReference>
<reference evidence="8" key="2">
    <citation type="submission" date="2025-04" db="UniProtKB">
        <authorList>
            <consortium name="RefSeq"/>
        </authorList>
    </citation>
    <scope>IDENTIFICATION</scope>
    <source>
        <tissue evidence="9">Leaf</tissue>
    </source>
</reference>
<dbReference type="PANTHER" id="PTHR33021:SF499">
    <property type="entry name" value="OS12G0150500 PROTEIN"/>
    <property type="match status" value="1"/>
</dbReference>
<dbReference type="PROSITE" id="PS51485">
    <property type="entry name" value="PHYTOCYANIN"/>
    <property type="match status" value="1"/>
</dbReference>
<evidence type="ECO:0000313" key="9">
    <source>
        <dbReference type="RefSeq" id="XP_056699160.1"/>
    </source>
</evidence>
<feature type="chain" id="PRO_5040296748" evidence="5">
    <location>
        <begin position="29"/>
        <end position="188"/>
    </location>
</feature>
<dbReference type="InterPro" id="IPR028871">
    <property type="entry name" value="BlueCu_1_BS"/>
</dbReference>
<dbReference type="PANTHER" id="PTHR33021">
    <property type="entry name" value="BLUE COPPER PROTEIN"/>
    <property type="match status" value="1"/>
</dbReference>
<accession>A0A9R0JI88</accession>
<evidence type="ECO:0000256" key="1">
    <source>
        <dbReference type="ARBA" id="ARBA00022723"/>
    </source>
</evidence>
<keyword evidence="4" id="KW-0812">Transmembrane</keyword>
<proteinExistence type="predicted"/>
<dbReference type="CDD" id="cd04216">
    <property type="entry name" value="Phytocyanin"/>
    <property type="match status" value="1"/>
</dbReference>
<evidence type="ECO:0000256" key="5">
    <source>
        <dbReference type="SAM" id="SignalP"/>
    </source>
</evidence>
<name>A0A9R0JI88_SPIOL</name>
<evidence type="ECO:0000259" key="6">
    <source>
        <dbReference type="PROSITE" id="PS51485"/>
    </source>
</evidence>
<dbReference type="RefSeq" id="XP_021867004.1">
    <property type="nucleotide sequence ID" value="XM_022011312.1"/>
</dbReference>
<evidence type="ECO:0000256" key="3">
    <source>
        <dbReference type="ARBA" id="ARBA00023180"/>
    </source>
</evidence>
<evidence type="ECO:0000313" key="8">
    <source>
        <dbReference type="RefSeq" id="XP_021867004.1"/>
    </source>
</evidence>
<dbReference type="Proteomes" id="UP000813463">
    <property type="component" value="Chromosome 4"/>
</dbReference>
<gene>
    <name evidence="8 9" type="primary">LOC110805687</name>
</gene>
<dbReference type="SUPFAM" id="SSF49503">
    <property type="entry name" value="Cupredoxins"/>
    <property type="match status" value="1"/>
</dbReference>
<evidence type="ECO:0000313" key="7">
    <source>
        <dbReference type="Proteomes" id="UP000813463"/>
    </source>
</evidence>
<feature type="transmembrane region" description="Helical" evidence="4">
    <location>
        <begin position="170"/>
        <end position="187"/>
    </location>
</feature>
<organism evidence="7 8">
    <name type="scientific">Spinacia oleracea</name>
    <name type="common">Spinach</name>
    <dbReference type="NCBI Taxonomy" id="3562"/>
    <lineage>
        <taxon>Eukaryota</taxon>
        <taxon>Viridiplantae</taxon>
        <taxon>Streptophyta</taxon>
        <taxon>Embryophyta</taxon>
        <taxon>Tracheophyta</taxon>
        <taxon>Spermatophyta</taxon>
        <taxon>Magnoliopsida</taxon>
        <taxon>eudicotyledons</taxon>
        <taxon>Gunneridae</taxon>
        <taxon>Pentapetalae</taxon>
        <taxon>Caryophyllales</taxon>
        <taxon>Chenopodiaceae</taxon>
        <taxon>Chenopodioideae</taxon>
        <taxon>Anserineae</taxon>
        <taxon>Spinacia</taxon>
    </lineage>
</organism>
<keyword evidence="2" id="KW-0186">Copper</keyword>
<dbReference type="PROSITE" id="PS00196">
    <property type="entry name" value="COPPER_BLUE"/>
    <property type="match status" value="1"/>
</dbReference>
<keyword evidence="4" id="KW-1133">Transmembrane helix</keyword>
<keyword evidence="7" id="KW-1185">Reference proteome</keyword>